<name>A0A819YJB6_9BILA</name>
<feature type="region of interest" description="Disordered" evidence="1">
    <location>
        <begin position="376"/>
        <end position="395"/>
    </location>
</feature>
<dbReference type="Proteomes" id="UP000663844">
    <property type="component" value="Unassembled WGS sequence"/>
</dbReference>
<gene>
    <name evidence="2" type="ORF">OXD698_LOCUS38237</name>
</gene>
<dbReference type="AlphaFoldDB" id="A0A819YJB6"/>
<comment type="caution">
    <text evidence="2">The sequence shown here is derived from an EMBL/GenBank/DDBJ whole genome shotgun (WGS) entry which is preliminary data.</text>
</comment>
<evidence type="ECO:0000256" key="1">
    <source>
        <dbReference type="SAM" id="MobiDB-lite"/>
    </source>
</evidence>
<organism evidence="2 3">
    <name type="scientific">Adineta steineri</name>
    <dbReference type="NCBI Taxonomy" id="433720"/>
    <lineage>
        <taxon>Eukaryota</taxon>
        <taxon>Metazoa</taxon>
        <taxon>Spiralia</taxon>
        <taxon>Gnathifera</taxon>
        <taxon>Rotifera</taxon>
        <taxon>Eurotatoria</taxon>
        <taxon>Bdelloidea</taxon>
        <taxon>Adinetida</taxon>
        <taxon>Adinetidae</taxon>
        <taxon>Adineta</taxon>
    </lineage>
</organism>
<evidence type="ECO:0000313" key="2">
    <source>
        <dbReference type="EMBL" id="CAF4154163.1"/>
    </source>
</evidence>
<dbReference type="EMBL" id="CAJOAZ010007109">
    <property type="protein sequence ID" value="CAF4154163.1"/>
    <property type="molecule type" value="Genomic_DNA"/>
</dbReference>
<protein>
    <submittedName>
        <fullName evidence="2">Uncharacterized protein</fullName>
    </submittedName>
</protein>
<accession>A0A819YJB6</accession>
<evidence type="ECO:0000313" key="3">
    <source>
        <dbReference type="Proteomes" id="UP000663844"/>
    </source>
</evidence>
<sequence length="395" mass="46112">MSMEQNETHDNKLLATSIKLENETDDDLSYDEAIELNKKIDYCSNLSSASTVLQPSTYKGKIEVTSKGRRKIFDGVRWQILCRRPEHFLFTPECRKQTNKKSLCITHYKEEYESNPRSSSSSWPNNLQSYQLSSYKQQQQHLYDNTKTRSEIEDQNNTITTTNTTENSEQSSLNINNNQLIHDGQIEYRNNGRRFILKNNKWLPLCKYDNNCRNTAKYELLCIKHFELTQQKRRNLFKFHNNDKQHLHSTIFDKHRSIFTNDITKRLKINDFQISSSSITEQFDINSNENIHMSTETVDDETSLLASKYPGHKAVSFKKNLNNISSNYALSDKQKNDLFKNDQAVQTDITIPLCCIIQHEDHLFYSTCKNNKSTSSNLSFNTKSEPQSFHTNFST</sequence>
<proteinExistence type="predicted"/>
<feature type="compositionally biased region" description="Polar residues" evidence="1">
    <location>
        <begin position="385"/>
        <end position="395"/>
    </location>
</feature>
<reference evidence="2" key="1">
    <citation type="submission" date="2021-02" db="EMBL/GenBank/DDBJ databases">
        <authorList>
            <person name="Nowell W R."/>
        </authorList>
    </citation>
    <scope>NUCLEOTIDE SEQUENCE</scope>
</reference>